<evidence type="ECO:0000259" key="9">
    <source>
        <dbReference type="Pfam" id="PF00905"/>
    </source>
</evidence>
<dbReference type="InterPro" id="IPR009647">
    <property type="entry name" value="PBP_C"/>
</dbReference>
<gene>
    <name evidence="12" type="ORF">MNBD_GAMMA22-1597</name>
</gene>
<dbReference type="Gene3D" id="3.40.710.10">
    <property type="entry name" value="DD-peptidase/beta-lactamase superfamily"/>
    <property type="match status" value="1"/>
</dbReference>
<reference evidence="12" key="1">
    <citation type="submission" date="2018-06" db="EMBL/GenBank/DDBJ databases">
        <authorList>
            <person name="Zhirakovskaya E."/>
        </authorList>
    </citation>
    <scope>NUCLEOTIDE SEQUENCE</scope>
</reference>
<name>A0A3B1B0Q5_9ZZZZ</name>
<dbReference type="NCBIfam" id="TIGR02073">
    <property type="entry name" value="PBP_1c"/>
    <property type="match status" value="1"/>
</dbReference>
<evidence type="ECO:0000256" key="5">
    <source>
        <dbReference type="ARBA" id="ARBA00022801"/>
    </source>
</evidence>
<dbReference type="GO" id="GO:0004180">
    <property type="term" value="F:carboxypeptidase activity"/>
    <property type="evidence" value="ECO:0007669"/>
    <property type="project" value="UniProtKB-KW"/>
</dbReference>
<dbReference type="GO" id="GO:0008955">
    <property type="term" value="F:peptidoglycan glycosyltransferase activity"/>
    <property type="evidence" value="ECO:0007669"/>
    <property type="project" value="UniProtKB-EC"/>
</dbReference>
<dbReference type="GO" id="GO:0009252">
    <property type="term" value="P:peptidoglycan biosynthetic process"/>
    <property type="evidence" value="ECO:0007669"/>
    <property type="project" value="InterPro"/>
</dbReference>
<keyword evidence="2" id="KW-0645">Protease</keyword>
<feature type="domain" description="Glycosyl transferase family 51" evidence="10">
    <location>
        <begin position="64"/>
        <end position="226"/>
    </location>
</feature>
<dbReference type="InterPro" id="IPR050396">
    <property type="entry name" value="Glycosyltr_51/Transpeptidase"/>
</dbReference>
<keyword evidence="4 12" id="KW-0808">Transferase</keyword>
<dbReference type="PANTHER" id="PTHR32282:SF15">
    <property type="entry name" value="PENICILLIN-BINDING PROTEIN 1C"/>
    <property type="match status" value="1"/>
</dbReference>
<dbReference type="InterPro" id="IPR001460">
    <property type="entry name" value="PCN-bd_Tpept"/>
</dbReference>
<dbReference type="Pfam" id="PF06832">
    <property type="entry name" value="BiPBP_C"/>
    <property type="match status" value="1"/>
</dbReference>
<dbReference type="SUPFAM" id="SSF56601">
    <property type="entry name" value="beta-lactamase/transpeptidase-like"/>
    <property type="match status" value="1"/>
</dbReference>
<evidence type="ECO:0000259" key="10">
    <source>
        <dbReference type="Pfam" id="PF00912"/>
    </source>
</evidence>
<comment type="catalytic activity">
    <reaction evidence="8">
        <text>[GlcNAc-(1-&gt;4)-Mur2Ac(oyl-L-Ala-gamma-D-Glu-L-Lys-D-Ala-D-Ala)](n)-di-trans,octa-cis-undecaprenyl diphosphate + beta-D-GlcNAc-(1-&gt;4)-Mur2Ac(oyl-L-Ala-gamma-D-Glu-L-Lys-D-Ala-D-Ala)-di-trans,octa-cis-undecaprenyl diphosphate = [GlcNAc-(1-&gt;4)-Mur2Ac(oyl-L-Ala-gamma-D-Glu-L-Lys-D-Ala-D-Ala)](n+1)-di-trans,octa-cis-undecaprenyl diphosphate + di-trans,octa-cis-undecaprenyl diphosphate + H(+)</text>
        <dbReference type="Rhea" id="RHEA:23708"/>
        <dbReference type="Rhea" id="RHEA-COMP:9602"/>
        <dbReference type="Rhea" id="RHEA-COMP:9603"/>
        <dbReference type="ChEBI" id="CHEBI:15378"/>
        <dbReference type="ChEBI" id="CHEBI:58405"/>
        <dbReference type="ChEBI" id="CHEBI:60033"/>
        <dbReference type="ChEBI" id="CHEBI:78435"/>
        <dbReference type="EC" id="2.4.99.28"/>
    </reaction>
</comment>
<organism evidence="12">
    <name type="scientific">hydrothermal vent metagenome</name>
    <dbReference type="NCBI Taxonomy" id="652676"/>
    <lineage>
        <taxon>unclassified sequences</taxon>
        <taxon>metagenomes</taxon>
        <taxon>ecological metagenomes</taxon>
    </lineage>
</organism>
<dbReference type="GO" id="GO:0006508">
    <property type="term" value="P:proteolysis"/>
    <property type="evidence" value="ECO:0007669"/>
    <property type="project" value="UniProtKB-KW"/>
</dbReference>
<keyword evidence="1" id="KW-0121">Carboxypeptidase</keyword>
<dbReference type="EC" id="2.4.99.28" evidence="7"/>
<evidence type="ECO:0000256" key="1">
    <source>
        <dbReference type="ARBA" id="ARBA00022645"/>
    </source>
</evidence>
<dbReference type="InterPro" id="IPR012338">
    <property type="entry name" value="Beta-lactam/transpept-like"/>
</dbReference>
<feature type="domain" description="Penicillin-binding protein transpeptidase" evidence="9">
    <location>
        <begin position="303"/>
        <end position="539"/>
    </location>
</feature>
<keyword evidence="6" id="KW-0511">Multifunctional enzyme</keyword>
<evidence type="ECO:0000256" key="2">
    <source>
        <dbReference type="ARBA" id="ARBA00022670"/>
    </source>
</evidence>
<feature type="domain" description="Penicillin-binding C-terminal" evidence="11">
    <location>
        <begin position="690"/>
        <end position="775"/>
    </location>
</feature>
<accession>A0A3B1B0Q5</accession>
<dbReference type="Pfam" id="PF00905">
    <property type="entry name" value="Transpeptidase"/>
    <property type="match status" value="1"/>
</dbReference>
<dbReference type="Pfam" id="PF00912">
    <property type="entry name" value="Transgly"/>
    <property type="match status" value="1"/>
</dbReference>
<evidence type="ECO:0000256" key="4">
    <source>
        <dbReference type="ARBA" id="ARBA00022679"/>
    </source>
</evidence>
<evidence type="ECO:0000313" key="12">
    <source>
        <dbReference type="EMBL" id="VAW98646.1"/>
    </source>
</evidence>
<dbReference type="InterPro" id="IPR001264">
    <property type="entry name" value="Glyco_trans_51"/>
</dbReference>
<dbReference type="PANTHER" id="PTHR32282">
    <property type="entry name" value="BINDING PROTEIN TRANSPEPTIDASE, PUTATIVE-RELATED"/>
    <property type="match status" value="1"/>
</dbReference>
<protein>
    <recommendedName>
        <fullName evidence="7">peptidoglycan glycosyltransferase</fullName>
        <ecNumber evidence="7">2.4.99.28</ecNumber>
    </recommendedName>
</protein>
<evidence type="ECO:0000256" key="6">
    <source>
        <dbReference type="ARBA" id="ARBA00023268"/>
    </source>
</evidence>
<dbReference type="GO" id="GO:0008658">
    <property type="term" value="F:penicillin binding"/>
    <property type="evidence" value="ECO:0007669"/>
    <property type="project" value="InterPro"/>
</dbReference>
<sequence>MDPRRQKRRVIFLLLFGLLLLLGSSFWFCLPSPLFQEPYSSILLSRDEQLLGAKIASDEQWRFPPLTVQQLATKFTTALIQFEDKRFDSHWGVDPLAILRALYLNISQNKIVSGGSTLSMQVIRLARKNKRRSYAEKMLEMIMALRLEMSYSKQEILALYASHAPFGGNVVGLETAAWRYFGRAAVNLSWAEACTLAVLPNSPALIHPARNRRQLKRKRDLLLQQLVNEKLISKTTLALALAENLPAKPLPLPNIASHLLASQIQHANPQLKTTIDKTLQIAVQDIVFQHSKRLSQREIYNAAALVINNDTFEVLAYIGNSNTTADFELGYAIDLIRRPRSTGSILKPLLYAGMLQQGDILPETLVADLPTQYAGYTPENYDRQYRGAVPAKVALARSLNIPAVRMLKQYSVAKFYDVLKKMGMSTLHRTPNNYGLTLILGGAEGNLWDIANMYANLADIAKANNAANDATYKQLKVMRDHSSLTQQTREIQPAAAWLTMKALLEVSRPGDEGYWKNFNSSQKIAWKTGTSYGLRDAWAVGNTGLYTVAVWVGNASGEGKPGLTGVSAAAPIMFDIFNRLDNSAWFTAPYFLMKEVSVCKNDGYLANQFCDSKKQWIPKNSHFNKTSQNHLKVHLDTNGWRVNGQCEAVSNMQHKNWFVLPAGQEYYYKKLNANYRNIPDYRKDCIAQVTQNNSQNPIEILYPTPGTKLFIPIYLDETQGSTVFKAVHRNHSETLYWHLDKQFLGLTTTFHQRELKIKPGIHFLTLVDEQGNSLTRKLEVLGKKNISINAL</sequence>
<dbReference type="SUPFAM" id="SSF53955">
    <property type="entry name" value="Lysozyme-like"/>
    <property type="match status" value="1"/>
</dbReference>
<evidence type="ECO:0000256" key="8">
    <source>
        <dbReference type="ARBA" id="ARBA00049902"/>
    </source>
</evidence>
<dbReference type="Gene3D" id="1.10.3810.10">
    <property type="entry name" value="Biosynthetic peptidoglycan transglycosylase-like"/>
    <property type="match status" value="1"/>
</dbReference>
<keyword evidence="3 12" id="KW-0328">Glycosyltransferase</keyword>
<dbReference type="EMBL" id="UOFS01000038">
    <property type="protein sequence ID" value="VAW98646.1"/>
    <property type="molecule type" value="Genomic_DNA"/>
</dbReference>
<keyword evidence="5" id="KW-0378">Hydrolase</keyword>
<dbReference type="AlphaFoldDB" id="A0A3B1B0Q5"/>
<evidence type="ECO:0000259" key="11">
    <source>
        <dbReference type="Pfam" id="PF06832"/>
    </source>
</evidence>
<proteinExistence type="predicted"/>
<dbReference type="InterPro" id="IPR023346">
    <property type="entry name" value="Lysozyme-like_dom_sf"/>
</dbReference>
<dbReference type="InterPro" id="IPR011815">
    <property type="entry name" value="PBP_1c"/>
</dbReference>
<evidence type="ECO:0000256" key="7">
    <source>
        <dbReference type="ARBA" id="ARBA00044770"/>
    </source>
</evidence>
<dbReference type="InterPro" id="IPR036950">
    <property type="entry name" value="PBP_transglycosylase"/>
</dbReference>
<dbReference type="GO" id="GO:0030288">
    <property type="term" value="C:outer membrane-bounded periplasmic space"/>
    <property type="evidence" value="ECO:0007669"/>
    <property type="project" value="TreeGrafter"/>
</dbReference>
<evidence type="ECO:0000256" key="3">
    <source>
        <dbReference type="ARBA" id="ARBA00022676"/>
    </source>
</evidence>